<protein>
    <submittedName>
        <fullName evidence="2">Dynein heavy chain</fullName>
    </submittedName>
</protein>
<dbReference type="Proteomes" id="UP001357485">
    <property type="component" value="Unassembled WGS sequence"/>
</dbReference>
<feature type="non-terminal residue" evidence="2">
    <location>
        <position position="100"/>
    </location>
</feature>
<evidence type="ECO:0000313" key="3">
    <source>
        <dbReference type="Proteomes" id="UP001357485"/>
    </source>
</evidence>
<proteinExistence type="predicted"/>
<feature type="region of interest" description="Disordered" evidence="1">
    <location>
        <begin position="1"/>
        <end position="21"/>
    </location>
</feature>
<name>A0ABR0M6W2_9PEZI</name>
<gene>
    <name evidence="2" type="primary">DYN1_2</name>
    <name evidence="2" type="ORF">LTR16_003429</name>
</gene>
<evidence type="ECO:0000313" key="2">
    <source>
        <dbReference type="EMBL" id="KAK5288283.1"/>
    </source>
</evidence>
<sequence>MEGPLVPGANGLPSPSLSSTVDPQTIVNYITNVLQVTLEASIDELEANGSLLSKSKLSDTIQRCKRFALESQEALYVQKNEAQLEHSNGNDGSQCELLLN</sequence>
<reference evidence="2 3" key="1">
    <citation type="submission" date="2023-08" db="EMBL/GenBank/DDBJ databases">
        <title>Black Yeasts Isolated from many extreme environments.</title>
        <authorList>
            <person name="Coleine C."/>
            <person name="Stajich J.E."/>
            <person name="Selbmann L."/>
        </authorList>
    </citation>
    <scope>NUCLEOTIDE SEQUENCE [LARGE SCALE GENOMIC DNA]</scope>
    <source>
        <strain evidence="2 3">CCFEE 536</strain>
    </source>
</reference>
<evidence type="ECO:0000256" key="1">
    <source>
        <dbReference type="SAM" id="MobiDB-lite"/>
    </source>
</evidence>
<accession>A0ABR0M6W2</accession>
<comment type="caution">
    <text evidence="2">The sequence shown here is derived from an EMBL/GenBank/DDBJ whole genome shotgun (WGS) entry which is preliminary data.</text>
</comment>
<organism evidence="2 3">
    <name type="scientific">Cryomyces antarcticus</name>
    <dbReference type="NCBI Taxonomy" id="329879"/>
    <lineage>
        <taxon>Eukaryota</taxon>
        <taxon>Fungi</taxon>
        <taxon>Dikarya</taxon>
        <taxon>Ascomycota</taxon>
        <taxon>Pezizomycotina</taxon>
        <taxon>Dothideomycetes</taxon>
        <taxon>Dothideomycetes incertae sedis</taxon>
        <taxon>Cryomyces</taxon>
    </lineage>
</organism>
<keyword evidence="3" id="KW-1185">Reference proteome</keyword>
<dbReference type="EMBL" id="JAVRRA010000359">
    <property type="protein sequence ID" value="KAK5288283.1"/>
    <property type="molecule type" value="Genomic_DNA"/>
</dbReference>